<sequence length="84" mass="9770">MPHLVKSTNVGKNVKENMSKAVTNRSHVNFIFKSIYLRKEKPQNEIKSLIAFNTSAAKVFPREHHMKDRFALKSVHRTISQHEI</sequence>
<evidence type="ECO:0000313" key="1">
    <source>
        <dbReference type="EMBL" id="CRL06131.1"/>
    </source>
</evidence>
<dbReference type="AlphaFoldDB" id="A0A1J1J0S9"/>
<proteinExistence type="predicted"/>
<reference evidence="1 2" key="1">
    <citation type="submission" date="2015-04" db="EMBL/GenBank/DDBJ databases">
        <authorList>
            <person name="Syromyatnikov M.Y."/>
            <person name="Popov V.N."/>
        </authorList>
    </citation>
    <scope>NUCLEOTIDE SEQUENCE [LARGE SCALE GENOMIC DNA]</scope>
</reference>
<organism evidence="1 2">
    <name type="scientific">Clunio marinus</name>
    <dbReference type="NCBI Taxonomy" id="568069"/>
    <lineage>
        <taxon>Eukaryota</taxon>
        <taxon>Metazoa</taxon>
        <taxon>Ecdysozoa</taxon>
        <taxon>Arthropoda</taxon>
        <taxon>Hexapoda</taxon>
        <taxon>Insecta</taxon>
        <taxon>Pterygota</taxon>
        <taxon>Neoptera</taxon>
        <taxon>Endopterygota</taxon>
        <taxon>Diptera</taxon>
        <taxon>Nematocera</taxon>
        <taxon>Chironomoidea</taxon>
        <taxon>Chironomidae</taxon>
        <taxon>Clunio</taxon>
    </lineage>
</organism>
<gene>
    <name evidence="1" type="ORF">CLUMA_CG019351</name>
</gene>
<dbReference type="EMBL" id="CVRI01000066">
    <property type="protein sequence ID" value="CRL06131.1"/>
    <property type="molecule type" value="Genomic_DNA"/>
</dbReference>
<protein>
    <submittedName>
        <fullName evidence="1">CLUMA_CG019351, isoform A</fullName>
    </submittedName>
</protein>
<dbReference type="Proteomes" id="UP000183832">
    <property type="component" value="Unassembled WGS sequence"/>
</dbReference>
<accession>A0A1J1J0S9</accession>
<name>A0A1J1J0S9_9DIPT</name>
<evidence type="ECO:0000313" key="2">
    <source>
        <dbReference type="Proteomes" id="UP000183832"/>
    </source>
</evidence>
<keyword evidence="2" id="KW-1185">Reference proteome</keyword>